<dbReference type="PIRSF" id="PIRSF006205">
    <property type="entry name" value="Dxp_reductismrs"/>
    <property type="match status" value="1"/>
</dbReference>
<name>A0AAV4LJ23_9BACL</name>
<feature type="binding site" evidence="9">
    <location>
        <position position="14"/>
    </location>
    <ligand>
        <name>NADPH</name>
        <dbReference type="ChEBI" id="CHEBI:57783"/>
    </ligand>
</feature>
<feature type="binding site" evidence="9">
    <location>
        <position position="148"/>
    </location>
    <ligand>
        <name>Mn(2+)</name>
        <dbReference type="ChEBI" id="CHEBI:29035"/>
    </ligand>
</feature>
<dbReference type="Gene3D" id="3.40.50.720">
    <property type="entry name" value="NAD(P)-binding Rossmann-like Domain"/>
    <property type="match status" value="1"/>
</dbReference>
<feature type="binding site" evidence="9">
    <location>
        <position position="219"/>
    </location>
    <ligand>
        <name>1-deoxy-D-xylulose 5-phosphate</name>
        <dbReference type="ChEBI" id="CHEBI:57792"/>
    </ligand>
</feature>
<sequence length="386" mass="41667">MSKAVAILGSTGSIGRQTVEVIRRHREQFSVCALAAGHNVDELANQIRMLKPSLVSVATERAAEELREQVGNSVEIVVGDQGLIDVATHPDADMVLTAVVGTRGLAPTIAAIQAGKTIALANKETLVAAGHVVTKLAAEKNVPILPVDSEHSAIFQCLQGERIPTVRRIILTASGGPFREHTLEEMEHVSVADALRHPNWSMGAKITLDSATLMNKGLEVIEAHWLFGLPYEQVDVMIHPQSIIHSLVEFVDSAQIAQLGMPDMKVPIQFALTYPERVAAEWPRLDLTKIAQLTFSQPDLHRFPCLRLAYEAGKTGGSMPAVLNAANEAAGSLFLNGTIGFLDIASLIARVMENHSVVADPDLETIVALDSWARAEVLRIAKQYSA</sequence>
<dbReference type="PANTHER" id="PTHR30525">
    <property type="entry name" value="1-DEOXY-D-XYLULOSE 5-PHOSPHATE REDUCTOISOMERASE"/>
    <property type="match status" value="1"/>
</dbReference>
<feature type="binding site" evidence="9">
    <location>
        <position position="216"/>
    </location>
    <ligand>
        <name>1-deoxy-D-xylulose 5-phosphate</name>
        <dbReference type="ChEBI" id="CHEBI:57792"/>
    </ligand>
</feature>
<keyword evidence="14" id="KW-1185">Reference proteome</keyword>
<comment type="similarity">
    <text evidence="2 9">Belongs to the DXR family.</text>
</comment>
<dbReference type="GO" id="GO:0070402">
    <property type="term" value="F:NADPH binding"/>
    <property type="evidence" value="ECO:0007669"/>
    <property type="project" value="InterPro"/>
</dbReference>
<dbReference type="GO" id="GO:0030145">
    <property type="term" value="F:manganese ion binding"/>
    <property type="evidence" value="ECO:0007669"/>
    <property type="project" value="TreeGrafter"/>
</dbReference>
<feature type="binding site" evidence="9">
    <location>
        <position position="150"/>
    </location>
    <ligand>
        <name>1-deoxy-D-xylulose 5-phosphate</name>
        <dbReference type="ChEBI" id="CHEBI:57792"/>
    </ligand>
</feature>
<dbReference type="SUPFAM" id="SSF51735">
    <property type="entry name" value="NAD(P)-binding Rossmann-fold domains"/>
    <property type="match status" value="1"/>
</dbReference>
<dbReference type="Gene3D" id="1.10.1740.10">
    <property type="match status" value="1"/>
</dbReference>
<dbReference type="PANTHER" id="PTHR30525:SF0">
    <property type="entry name" value="1-DEOXY-D-XYLULOSE 5-PHOSPHATE REDUCTOISOMERASE, CHLOROPLASTIC"/>
    <property type="match status" value="1"/>
</dbReference>
<comment type="caution">
    <text evidence="13">The sequence shown here is derived from an EMBL/GenBank/DDBJ whole genome shotgun (WGS) entry which is preliminary data.</text>
</comment>
<evidence type="ECO:0000256" key="1">
    <source>
        <dbReference type="ARBA" id="ARBA00005094"/>
    </source>
</evidence>
<feature type="binding site" evidence="9">
    <location>
        <position position="37"/>
    </location>
    <ligand>
        <name>NADPH</name>
        <dbReference type="ChEBI" id="CHEBI:57783"/>
    </ligand>
</feature>
<feature type="binding site" evidence="9">
    <location>
        <position position="203"/>
    </location>
    <ligand>
        <name>NADPH</name>
        <dbReference type="ChEBI" id="CHEBI:57783"/>
    </ligand>
</feature>
<accession>A0AAV4LJ23</accession>
<dbReference type="HAMAP" id="MF_00183">
    <property type="entry name" value="DXP_reductoisom"/>
    <property type="match status" value="1"/>
</dbReference>
<evidence type="ECO:0000313" key="13">
    <source>
        <dbReference type="EMBL" id="GIM47834.1"/>
    </source>
</evidence>
<feature type="binding site" evidence="9">
    <location>
        <position position="123"/>
    </location>
    <ligand>
        <name>1-deoxy-D-xylulose 5-phosphate</name>
        <dbReference type="ChEBI" id="CHEBI:57792"/>
    </ligand>
</feature>
<feature type="binding site" evidence="9">
    <location>
        <position position="150"/>
    </location>
    <ligand>
        <name>Mn(2+)</name>
        <dbReference type="ChEBI" id="CHEBI:29035"/>
    </ligand>
</feature>
<feature type="binding site" evidence="9">
    <location>
        <position position="197"/>
    </location>
    <ligand>
        <name>1-deoxy-D-xylulose 5-phosphate</name>
        <dbReference type="ChEBI" id="CHEBI:57792"/>
    </ligand>
</feature>
<evidence type="ECO:0000256" key="9">
    <source>
        <dbReference type="HAMAP-Rule" id="MF_00183"/>
    </source>
</evidence>
<dbReference type="InterPro" id="IPR013512">
    <property type="entry name" value="DXP_reductoisomerase_N"/>
</dbReference>
<feature type="binding site" evidence="9">
    <location>
        <position position="13"/>
    </location>
    <ligand>
        <name>NADPH</name>
        <dbReference type="ChEBI" id="CHEBI:57783"/>
    </ligand>
</feature>
<evidence type="ECO:0000256" key="7">
    <source>
        <dbReference type="ARBA" id="ARBA00023229"/>
    </source>
</evidence>
<evidence type="ECO:0000256" key="5">
    <source>
        <dbReference type="ARBA" id="ARBA00023002"/>
    </source>
</evidence>
<keyword evidence="9" id="KW-0460">Magnesium</keyword>
<dbReference type="InterPro" id="IPR013644">
    <property type="entry name" value="DXP_reductoisomerase_C"/>
</dbReference>
<evidence type="ECO:0000256" key="4">
    <source>
        <dbReference type="ARBA" id="ARBA00022857"/>
    </source>
</evidence>
<evidence type="ECO:0000256" key="2">
    <source>
        <dbReference type="ARBA" id="ARBA00006825"/>
    </source>
</evidence>
<proteinExistence type="inferred from homology"/>
<dbReference type="Proteomes" id="UP001057291">
    <property type="component" value="Unassembled WGS sequence"/>
</dbReference>
<keyword evidence="5 9" id="KW-0560">Oxidoreductase</keyword>
<feature type="binding site" evidence="9">
    <location>
        <position position="210"/>
    </location>
    <ligand>
        <name>1-deoxy-D-xylulose 5-phosphate</name>
        <dbReference type="ChEBI" id="CHEBI:57792"/>
    </ligand>
</feature>
<dbReference type="SUPFAM" id="SSF69055">
    <property type="entry name" value="1-deoxy-D-xylulose-5-phosphate reductoisomerase, C-terminal domain"/>
    <property type="match status" value="1"/>
</dbReference>
<dbReference type="Pfam" id="PF13288">
    <property type="entry name" value="DXPR_C"/>
    <property type="match status" value="1"/>
</dbReference>
<comment type="caution">
    <text evidence="9">Lacks conserved residue(s) required for the propagation of feature annotation.</text>
</comment>
<dbReference type="NCBIfam" id="NF009114">
    <property type="entry name" value="PRK12464.1"/>
    <property type="match status" value="1"/>
</dbReference>
<dbReference type="EMBL" id="BOQE01000001">
    <property type="protein sequence ID" value="GIM47834.1"/>
    <property type="molecule type" value="Genomic_DNA"/>
</dbReference>
<reference evidence="13" key="1">
    <citation type="journal article" date="2023" name="Int. J. Syst. Evol. Microbiol.">
        <title>Collibacillus ludicampi gen. nov., sp. nov., a new soil bacterium of the family Alicyclobacillaceae.</title>
        <authorList>
            <person name="Jojima T."/>
            <person name="Ioku Y."/>
            <person name="Fukuta Y."/>
            <person name="Shirasaka N."/>
            <person name="Matsumura Y."/>
            <person name="Mori M."/>
        </authorList>
    </citation>
    <scope>NUCLEOTIDE SEQUENCE</scope>
    <source>
        <strain evidence="13">TP075</strain>
    </source>
</reference>
<comment type="pathway">
    <text evidence="1 9">Isoprenoid biosynthesis; isopentenyl diphosphate biosynthesis via DXP pathway; isopentenyl diphosphate from 1-deoxy-D-xylulose 5-phosphate: step 1/6.</text>
</comment>
<feature type="binding site" evidence="9">
    <location>
        <position position="39"/>
    </location>
    <ligand>
        <name>NADPH</name>
        <dbReference type="ChEBI" id="CHEBI:57783"/>
    </ligand>
</feature>
<protein>
    <recommendedName>
        <fullName evidence="9">1-deoxy-D-xylulose 5-phosphate reductoisomerase</fullName>
        <shortName evidence="9">DXP reductoisomerase</shortName>
        <ecNumber evidence="9">1.1.1.267</ecNumber>
    </recommendedName>
    <alternativeName>
        <fullName evidence="9">1-deoxyxylulose-5-phosphate reductoisomerase</fullName>
    </alternativeName>
    <alternativeName>
        <fullName evidence="9">2-C-methyl-D-erythritol 4-phosphate synthase</fullName>
    </alternativeName>
</protein>
<feature type="domain" description="DXP reductoisomerase C-terminal" evidence="12">
    <location>
        <begin position="259"/>
        <end position="375"/>
    </location>
</feature>
<keyword evidence="6 9" id="KW-0464">Manganese</keyword>
<evidence type="ECO:0000259" key="11">
    <source>
        <dbReference type="Pfam" id="PF08436"/>
    </source>
</evidence>
<evidence type="ECO:0000313" key="14">
    <source>
        <dbReference type="Proteomes" id="UP001057291"/>
    </source>
</evidence>
<keyword evidence="4 9" id="KW-0521">NADP</keyword>
<feature type="binding site" evidence="9">
    <location>
        <position position="149"/>
    </location>
    <ligand>
        <name>1-deoxy-D-xylulose 5-phosphate</name>
        <dbReference type="ChEBI" id="CHEBI:57792"/>
    </ligand>
</feature>
<feature type="binding site" evidence="9">
    <location>
        <position position="11"/>
    </location>
    <ligand>
        <name>NADPH</name>
        <dbReference type="ChEBI" id="CHEBI:57783"/>
    </ligand>
</feature>
<feature type="binding site" evidence="9">
    <location>
        <position position="122"/>
    </location>
    <ligand>
        <name>NADPH</name>
        <dbReference type="ChEBI" id="CHEBI:57783"/>
    </ligand>
</feature>
<evidence type="ECO:0000259" key="10">
    <source>
        <dbReference type="Pfam" id="PF02670"/>
    </source>
</evidence>
<gene>
    <name evidence="13" type="primary">dxr1</name>
    <name evidence="9" type="synonym">dxr</name>
    <name evidence="13" type="ORF">DNHGIG_33830</name>
</gene>
<comment type="catalytic activity">
    <reaction evidence="8">
        <text>2-C-methyl-D-erythritol 4-phosphate + NADP(+) = 1-deoxy-D-xylulose 5-phosphate + NADPH + H(+)</text>
        <dbReference type="Rhea" id="RHEA:13717"/>
        <dbReference type="ChEBI" id="CHEBI:15378"/>
        <dbReference type="ChEBI" id="CHEBI:57783"/>
        <dbReference type="ChEBI" id="CHEBI:57792"/>
        <dbReference type="ChEBI" id="CHEBI:58262"/>
        <dbReference type="ChEBI" id="CHEBI:58349"/>
        <dbReference type="EC" id="1.1.1.267"/>
    </reaction>
    <physiologicalReaction direction="right-to-left" evidence="8">
        <dbReference type="Rhea" id="RHEA:13719"/>
    </physiologicalReaction>
</comment>
<evidence type="ECO:0000256" key="8">
    <source>
        <dbReference type="ARBA" id="ARBA00048543"/>
    </source>
</evidence>
<evidence type="ECO:0000259" key="12">
    <source>
        <dbReference type="Pfam" id="PF13288"/>
    </source>
</evidence>
<keyword evidence="7 9" id="KW-0414">Isoprene biosynthesis</keyword>
<dbReference type="InterPro" id="IPR036291">
    <property type="entry name" value="NAD(P)-bd_dom_sf"/>
</dbReference>
<organism evidence="13 14">
    <name type="scientific">Collibacillus ludicampi</name>
    <dbReference type="NCBI Taxonomy" id="2771369"/>
    <lineage>
        <taxon>Bacteria</taxon>
        <taxon>Bacillati</taxon>
        <taxon>Bacillota</taxon>
        <taxon>Bacilli</taxon>
        <taxon>Bacillales</taxon>
        <taxon>Alicyclobacillaceae</taxon>
        <taxon>Collibacillus</taxon>
    </lineage>
</organism>
<dbReference type="Pfam" id="PF08436">
    <property type="entry name" value="DXP_redisom_C"/>
    <property type="match status" value="1"/>
</dbReference>
<comment type="cofactor">
    <cofactor evidence="9">
        <name>Mg(2+)</name>
        <dbReference type="ChEBI" id="CHEBI:18420"/>
    </cofactor>
    <cofactor evidence="9">
        <name>Mn(2+)</name>
        <dbReference type="ChEBI" id="CHEBI:29035"/>
    </cofactor>
</comment>
<feature type="binding site" evidence="9">
    <location>
        <position position="219"/>
    </location>
    <ligand>
        <name>Mn(2+)</name>
        <dbReference type="ChEBI" id="CHEBI:29035"/>
    </ligand>
</feature>
<feature type="binding site" evidence="9">
    <location>
        <position position="124"/>
    </location>
    <ligand>
        <name>NADPH</name>
        <dbReference type="ChEBI" id="CHEBI:57783"/>
    </ligand>
</feature>
<dbReference type="FunFam" id="3.40.50.720:FF:000045">
    <property type="entry name" value="1-deoxy-D-xylulose 5-phosphate reductoisomerase"/>
    <property type="match status" value="1"/>
</dbReference>
<evidence type="ECO:0000256" key="3">
    <source>
        <dbReference type="ARBA" id="ARBA00022723"/>
    </source>
</evidence>
<dbReference type="InterPro" id="IPR026877">
    <property type="entry name" value="DXPR_C"/>
</dbReference>
<dbReference type="GO" id="GO:0030604">
    <property type="term" value="F:1-deoxy-D-xylulose-5-phosphate reductoisomerase activity"/>
    <property type="evidence" value="ECO:0007669"/>
    <property type="project" value="UniProtKB-UniRule"/>
</dbReference>
<dbReference type="RefSeq" id="WP_282200768.1">
    <property type="nucleotide sequence ID" value="NZ_BOQE01000001.1"/>
</dbReference>
<dbReference type="GO" id="GO:0051484">
    <property type="term" value="P:isopentenyl diphosphate biosynthetic process, methylerythritol 4-phosphate pathway involved in terpenoid biosynthetic process"/>
    <property type="evidence" value="ECO:0007669"/>
    <property type="project" value="UniProtKB-ARBA"/>
</dbReference>
<dbReference type="EC" id="1.1.1.267" evidence="9"/>
<feature type="binding site" evidence="9">
    <location>
        <position position="215"/>
    </location>
    <ligand>
        <name>1-deoxy-D-xylulose 5-phosphate</name>
        <dbReference type="ChEBI" id="CHEBI:57792"/>
    </ligand>
</feature>
<dbReference type="Pfam" id="PF02670">
    <property type="entry name" value="DXP_reductoisom"/>
    <property type="match status" value="1"/>
</dbReference>
<feature type="binding site" evidence="9">
    <location>
        <position position="12"/>
    </location>
    <ligand>
        <name>NADPH</name>
        <dbReference type="ChEBI" id="CHEBI:57783"/>
    </ligand>
</feature>
<feature type="binding site" evidence="9">
    <location>
        <position position="174"/>
    </location>
    <ligand>
        <name>1-deoxy-D-xylulose 5-phosphate</name>
        <dbReference type="ChEBI" id="CHEBI:57792"/>
    </ligand>
</feature>
<dbReference type="SUPFAM" id="SSF55347">
    <property type="entry name" value="Glyceraldehyde-3-phosphate dehydrogenase-like, C-terminal domain"/>
    <property type="match status" value="1"/>
</dbReference>
<comment type="function">
    <text evidence="9">Catalyzes the NADPH-dependent rearrangement and reduction of 1-deoxy-D-xylulose-5-phosphate (DXP) to 2-C-methyl-D-erythritol 4-phosphate (MEP).</text>
</comment>
<dbReference type="AlphaFoldDB" id="A0AAV4LJ23"/>
<evidence type="ECO:0000256" key="6">
    <source>
        <dbReference type="ARBA" id="ARBA00023211"/>
    </source>
</evidence>
<dbReference type="NCBIfam" id="TIGR00243">
    <property type="entry name" value="Dxr"/>
    <property type="match status" value="1"/>
</dbReference>
<dbReference type="InterPro" id="IPR003821">
    <property type="entry name" value="DXP_reductoisomerase"/>
</dbReference>
<feature type="domain" description="1-deoxy-D-xylulose 5-phosphate reductoisomerase N-terminal" evidence="10">
    <location>
        <begin position="5"/>
        <end position="130"/>
    </location>
</feature>
<feature type="domain" description="1-deoxy-D-xylulose 5-phosphate reductoisomerase C-terminal" evidence="11">
    <location>
        <begin position="144"/>
        <end position="227"/>
    </location>
</feature>
<keyword evidence="3 9" id="KW-0479">Metal-binding</keyword>
<dbReference type="InterPro" id="IPR036169">
    <property type="entry name" value="DXPR_C_sf"/>
</dbReference>